<dbReference type="RefSeq" id="WP_062543842.1">
    <property type="nucleotide sequence ID" value="NZ_CP012643.1"/>
</dbReference>
<evidence type="ECO:0000259" key="9">
    <source>
        <dbReference type="Pfam" id="PF16369"/>
    </source>
</evidence>
<dbReference type="Gene3D" id="2.115.10.20">
    <property type="entry name" value="Glycosyl hydrolase domain, family 43"/>
    <property type="match status" value="1"/>
</dbReference>
<dbReference type="PANTHER" id="PTHR43301">
    <property type="entry name" value="ARABINAN ENDO-1,5-ALPHA-L-ARABINOSIDASE"/>
    <property type="match status" value="1"/>
</dbReference>
<dbReference type="PROSITE" id="PS51257">
    <property type="entry name" value="PROKAR_LIPOPROTEIN"/>
    <property type="match status" value="1"/>
</dbReference>
<evidence type="ECO:0000256" key="5">
    <source>
        <dbReference type="PIRSR" id="PIRSR606710-1"/>
    </source>
</evidence>
<gene>
    <name evidence="10" type="ORF">DC20_10820</name>
</gene>
<dbReference type="InterPro" id="IPR023296">
    <property type="entry name" value="Glyco_hydro_beta-prop_sf"/>
</dbReference>
<evidence type="ECO:0000313" key="11">
    <source>
        <dbReference type="Proteomes" id="UP000061382"/>
    </source>
</evidence>
<name>A0A0P0C2Y4_9BACT</name>
<comment type="similarity">
    <text evidence="2 7">Belongs to the glycosyl hydrolase 43 family.</text>
</comment>
<dbReference type="AlphaFoldDB" id="A0A0P0C2Y4"/>
<proteinExistence type="inferred from homology"/>
<reference evidence="10 11" key="1">
    <citation type="submission" date="2015-08" db="EMBL/GenBank/DDBJ databases">
        <title>Complete genome sequence of Rufibacter tibetensis strain 1351t, a radiation-resistant bacterium from tibet plateau.</title>
        <authorList>
            <person name="Dai J."/>
        </authorList>
    </citation>
    <scope>NUCLEOTIDE SEQUENCE [LARGE SCALE GENOMIC DNA]</scope>
    <source>
        <strain evidence="10 11">1351</strain>
    </source>
</reference>
<dbReference type="InterPro" id="IPR032291">
    <property type="entry name" value="Abn2_C"/>
</dbReference>
<dbReference type="InterPro" id="IPR006710">
    <property type="entry name" value="Glyco_hydro_43"/>
</dbReference>
<evidence type="ECO:0000256" key="6">
    <source>
        <dbReference type="PIRSR" id="PIRSR606710-2"/>
    </source>
</evidence>
<dbReference type="Pfam" id="PF16369">
    <property type="entry name" value="GH43_C"/>
    <property type="match status" value="1"/>
</dbReference>
<evidence type="ECO:0000256" key="1">
    <source>
        <dbReference type="ARBA" id="ARBA00004834"/>
    </source>
</evidence>
<dbReference type="Gene3D" id="2.40.128.10">
    <property type="match status" value="1"/>
</dbReference>
<feature type="site" description="Important for catalytic activity, responsible for pKa modulation of the active site Glu and correct orientation of both the proton donor and substrate" evidence="6">
    <location>
        <position position="198"/>
    </location>
</feature>
<sequence length="494" mass="54572">MKPAFFRPFLTLALLAAVFLSSCKEDEEPSPANKPGPSEEKPFNLNELTDTYGHLAPISLSGRWGPYNLHDPSILKDGEWFYSYSTDVAYGAAPHVGIMVRRSKDLVQWQYVGWALNGLPAMGVQHITSNGATPVKGLWAPYIMKVGSEFRLYYSLAAEVGKTSAIGLLTSNSPLGPWVEKGLAVTSVNIGPGTNAIDPSVVVTPSGQHYMVYGSSWDGLFELQLNPATGLAQNSGDKGVRIARRGRTNNNTNGNLEGPELIYNEQTKMYYLFVSYDWLSTKYNVRVYRSTSPTGPFLDWNGVNVDNQADNVPMILSPYKFMGHGGWQGVSHPAVFQDNGQYYMAHQGRPGVDPAFMVMHVRKMFWTPEGWPVVSPERYANVAQPPVTAADIPGEYEQIVLLQSVVPGFGNEQTDPNFSEAFTTTLTPNGLINGDANNTWTYDAPWLTLRWAGGMFVDKVHVSRERDWENKRESTVVMTGLNGGGVAIWLKKKQ</sequence>
<dbReference type="InterPro" id="IPR050727">
    <property type="entry name" value="GH43_arabinanases"/>
</dbReference>
<keyword evidence="11" id="KW-1185">Reference proteome</keyword>
<accession>A0A0P0C2Y4</accession>
<dbReference type="OrthoDB" id="9801455at2"/>
<feature type="signal peptide" evidence="8">
    <location>
        <begin position="1"/>
        <end position="24"/>
    </location>
</feature>
<dbReference type="SUPFAM" id="SSF75005">
    <property type="entry name" value="Arabinanase/levansucrase/invertase"/>
    <property type="match status" value="1"/>
</dbReference>
<feature type="domain" description="Extracellular endo-alpha-(1-&gt;5)-L-arabinanase C-terminal" evidence="9">
    <location>
        <begin position="376"/>
        <end position="489"/>
    </location>
</feature>
<evidence type="ECO:0000256" key="3">
    <source>
        <dbReference type="ARBA" id="ARBA00022801"/>
    </source>
</evidence>
<dbReference type="GO" id="GO:0005975">
    <property type="term" value="P:carbohydrate metabolic process"/>
    <property type="evidence" value="ECO:0007669"/>
    <property type="project" value="InterPro"/>
</dbReference>
<evidence type="ECO:0000256" key="4">
    <source>
        <dbReference type="ARBA" id="ARBA00023295"/>
    </source>
</evidence>
<feature type="chain" id="PRO_5006042378" evidence="8">
    <location>
        <begin position="25"/>
        <end position="494"/>
    </location>
</feature>
<feature type="active site" description="Proton donor" evidence="5">
    <location>
        <position position="257"/>
    </location>
</feature>
<dbReference type="Pfam" id="PF04616">
    <property type="entry name" value="Glyco_hydro_43"/>
    <property type="match status" value="1"/>
</dbReference>
<keyword evidence="4 7" id="KW-0326">Glycosidase</keyword>
<dbReference type="PATRIC" id="fig|512763.3.peg.2377"/>
<feature type="active site" description="Proton acceptor" evidence="5">
    <location>
        <position position="71"/>
    </location>
</feature>
<comment type="pathway">
    <text evidence="1">Glycan metabolism; L-arabinan degradation.</text>
</comment>
<organism evidence="10 11">
    <name type="scientific">Rufibacter tibetensis</name>
    <dbReference type="NCBI Taxonomy" id="512763"/>
    <lineage>
        <taxon>Bacteria</taxon>
        <taxon>Pseudomonadati</taxon>
        <taxon>Bacteroidota</taxon>
        <taxon>Cytophagia</taxon>
        <taxon>Cytophagales</taxon>
        <taxon>Hymenobacteraceae</taxon>
        <taxon>Rufibacter</taxon>
    </lineage>
</organism>
<keyword evidence="3 7" id="KW-0378">Hydrolase</keyword>
<evidence type="ECO:0000256" key="2">
    <source>
        <dbReference type="ARBA" id="ARBA00009865"/>
    </source>
</evidence>
<dbReference type="GO" id="GO:0004553">
    <property type="term" value="F:hydrolase activity, hydrolyzing O-glycosyl compounds"/>
    <property type="evidence" value="ECO:0007669"/>
    <property type="project" value="InterPro"/>
</dbReference>
<evidence type="ECO:0000256" key="7">
    <source>
        <dbReference type="RuleBase" id="RU361187"/>
    </source>
</evidence>
<dbReference type="EMBL" id="CP012643">
    <property type="protein sequence ID" value="ALI99372.1"/>
    <property type="molecule type" value="Genomic_DNA"/>
</dbReference>
<dbReference type="STRING" id="512763.DC20_10820"/>
<dbReference type="Proteomes" id="UP000061382">
    <property type="component" value="Chromosome"/>
</dbReference>
<protein>
    <submittedName>
        <fullName evidence="10">Endo-arabinase</fullName>
    </submittedName>
</protein>
<evidence type="ECO:0000313" key="10">
    <source>
        <dbReference type="EMBL" id="ALI99372.1"/>
    </source>
</evidence>
<dbReference type="CDD" id="cd08998">
    <property type="entry name" value="GH43_Arb43a-like"/>
    <property type="match status" value="1"/>
</dbReference>
<keyword evidence="8" id="KW-0732">Signal</keyword>
<dbReference type="PANTHER" id="PTHR43301:SF3">
    <property type="entry name" value="ARABINAN ENDO-1,5-ALPHA-L-ARABINOSIDASE A-RELATED"/>
    <property type="match status" value="1"/>
</dbReference>
<evidence type="ECO:0000256" key="8">
    <source>
        <dbReference type="SAM" id="SignalP"/>
    </source>
</evidence>
<dbReference type="KEGG" id="rti:DC20_10820"/>